<dbReference type="InterPro" id="IPR026082">
    <property type="entry name" value="ABCA"/>
</dbReference>
<accession>A0A8S2V3E3</accession>
<comment type="caution">
    <text evidence="4">The sequence shown here is derived from an EMBL/GenBank/DDBJ whole genome shotgun (WGS) entry which is preliminary data.</text>
</comment>
<dbReference type="GO" id="GO:0016020">
    <property type="term" value="C:membrane"/>
    <property type="evidence" value="ECO:0007669"/>
    <property type="project" value="InterPro"/>
</dbReference>
<evidence type="ECO:0000256" key="1">
    <source>
        <dbReference type="ARBA" id="ARBA00022448"/>
    </source>
</evidence>
<reference evidence="4" key="1">
    <citation type="submission" date="2021-02" db="EMBL/GenBank/DDBJ databases">
        <authorList>
            <person name="Nowell W R."/>
        </authorList>
    </citation>
    <scope>NUCLEOTIDE SEQUENCE</scope>
</reference>
<gene>
    <name evidence="4" type="ORF">TMI583_LOCUS41086</name>
</gene>
<dbReference type="PANTHER" id="PTHR19229">
    <property type="entry name" value="ATP-BINDING CASSETTE TRANSPORTER SUBFAMILY A ABCA"/>
    <property type="match status" value="1"/>
</dbReference>
<dbReference type="Pfam" id="PF23321">
    <property type="entry name" value="R1_ABCA1"/>
    <property type="match status" value="1"/>
</dbReference>
<dbReference type="AlphaFoldDB" id="A0A8S2V3E3"/>
<proteinExistence type="predicted"/>
<dbReference type="InterPro" id="IPR056264">
    <property type="entry name" value="R2_ABCA1-4-like"/>
</dbReference>
<dbReference type="Proteomes" id="UP000682733">
    <property type="component" value="Unassembled WGS sequence"/>
</dbReference>
<protein>
    <recommendedName>
        <fullName evidence="3">ABCA1-4-like C-terminal R2 regulatory domain-containing protein</fullName>
    </recommendedName>
</protein>
<feature type="domain" description="ABCA1-4-like C-terminal R2 regulatory" evidence="3">
    <location>
        <begin position="20"/>
        <end position="94"/>
    </location>
</feature>
<organism evidence="4 5">
    <name type="scientific">Didymodactylos carnosus</name>
    <dbReference type="NCBI Taxonomy" id="1234261"/>
    <lineage>
        <taxon>Eukaryota</taxon>
        <taxon>Metazoa</taxon>
        <taxon>Spiralia</taxon>
        <taxon>Gnathifera</taxon>
        <taxon>Rotifera</taxon>
        <taxon>Eurotatoria</taxon>
        <taxon>Bdelloidea</taxon>
        <taxon>Philodinida</taxon>
        <taxon>Philodinidae</taxon>
        <taxon>Didymodactylos</taxon>
    </lineage>
</organism>
<dbReference type="EMBL" id="CAJOBA010064287">
    <property type="protein sequence ID" value="CAF4351263.1"/>
    <property type="molecule type" value="Genomic_DNA"/>
</dbReference>
<evidence type="ECO:0000313" key="5">
    <source>
        <dbReference type="Proteomes" id="UP000682733"/>
    </source>
</evidence>
<evidence type="ECO:0000313" key="4">
    <source>
        <dbReference type="EMBL" id="CAF4351263.1"/>
    </source>
</evidence>
<sequence length="174" mass="19900">MVAGEFKCFGSVQHLKAKFGDGYTIILRTNAAADIDILTQYITEHLPEATLKEKHNKMIHFRVATTIKLYEMFNVLERARVELSPAIEDYTVTQVTLDDVFVSFAKHQDEEKVFLNESKAVDTLLSKVSNLTARIIQNKQNRIDKPLKRNIFSKLINRKKFSLVVSVINVLVAF</sequence>
<keyword evidence="2" id="KW-0677">Repeat</keyword>
<dbReference type="GO" id="GO:0140359">
    <property type="term" value="F:ABC-type transporter activity"/>
    <property type="evidence" value="ECO:0007669"/>
    <property type="project" value="InterPro"/>
</dbReference>
<dbReference type="GO" id="GO:0005319">
    <property type="term" value="F:lipid transporter activity"/>
    <property type="evidence" value="ECO:0007669"/>
    <property type="project" value="TreeGrafter"/>
</dbReference>
<evidence type="ECO:0000259" key="3">
    <source>
        <dbReference type="Pfam" id="PF23321"/>
    </source>
</evidence>
<evidence type="ECO:0000256" key="2">
    <source>
        <dbReference type="ARBA" id="ARBA00022737"/>
    </source>
</evidence>
<dbReference type="PANTHER" id="PTHR19229:SF36">
    <property type="entry name" value="ATP-BINDING CASSETTE SUB-FAMILY A MEMBER 2"/>
    <property type="match status" value="1"/>
</dbReference>
<name>A0A8S2V3E3_9BILA</name>
<keyword evidence="1" id="KW-0813">Transport</keyword>